<dbReference type="AlphaFoldDB" id="A0ABD6C8S6"/>
<dbReference type="Proteomes" id="UP001597119">
    <property type="component" value="Unassembled WGS sequence"/>
</dbReference>
<gene>
    <name evidence="2" type="ORF">ACFR9U_04770</name>
</gene>
<name>A0ABD6C8S6_9EURY</name>
<feature type="region of interest" description="Disordered" evidence="1">
    <location>
        <begin position="1"/>
        <end position="29"/>
    </location>
</feature>
<dbReference type="RefSeq" id="WP_379813874.1">
    <property type="nucleotide sequence ID" value="NZ_JBHUDJ010000002.1"/>
</dbReference>
<proteinExistence type="predicted"/>
<reference evidence="2 3" key="1">
    <citation type="journal article" date="2019" name="Int. J. Syst. Evol. Microbiol.">
        <title>The Global Catalogue of Microorganisms (GCM) 10K type strain sequencing project: providing services to taxonomists for standard genome sequencing and annotation.</title>
        <authorList>
            <consortium name="The Broad Institute Genomics Platform"/>
            <consortium name="The Broad Institute Genome Sequencing Center for Infectious Disease"/>
            <person name="Wu L."/>
            <person name="Ma J."/>
        </authorList>
    </citation>
    <scope>NUCLEOTIDE SEQUENCE [LARGE SCALE GENOMIC DNA]</scope>
    <source>
        <strain evidence="2 3">CGMCC 1.12125</strain>
    </source>
</reference>
<keyword evidence="3" id="KW-1185">Reference proteome</keyword>
<protein>
    <submittedName>
        <fullName evidence="2">Uncharacterized protein</fullName>
    </submittedName>
</protein>
<comment type="caution">
    <text evidence="2">The sequence shown here is derived from an EMBL/GenBank/DDBJ whole genome shotgun (WGS) entry which is preliminary data.</text>
</comment>
<dbReference type="EMBL" id="JBHUDJ010000002">
    <property type="protein sequence ID" value="MFD1586282.1"/>
    <property type="molecule type" value="Genomic_DNA"/>
</dbReference>
<evidence type="ECO:0000256" key="1">
    <source>
        <dbReference type="SAM" id="MobiDB-lite"/>
    </source>
</evidence>
<sequence length="55" mass="6221">MTARDGPTYRQDWRADDRGGQFPFRGSQVTDGGFFARAVELDDERARHASTDTND</sequence>
<organism evidence="2 3">
    <name type="scientific">Halorientalis brevis</name>
    <dbReference type="NCBI Taxonomy" id="1126241"/>
    <lineage>
        <taxon>Archaea</taxon>
        <taxon>Methanobacteriati</taxon>
        <taxon>Methanobacteriota</taxon>
        <taxon>Stenosarchaea group</taxon>
        <taxon>Halobacteria</taxon>
        <taxon>Halobacteriales</taxon>
        <taxon>Haloarculaceae</taxon>
        <taxon>Halorientalis</taxon>
    </lineage>
</organism>
<accession>A0ABD6C8S6</accession>
<evidence type="ECO:0000313" key="3">
    <source>
        <dbReference type="Proteomes" id="UP001597119"/>
    </source>
</evidence>
<evidence type="ECO:0000313" key="2">
    <source>
        <dbReference type="EMBL" id="MFD1586282.1"/>
    </source>
</evidence>